<evidence type="ECO:0000259" key="13">
    <source>
        <dbReference type="PROSITE" id="PS50885"/>
    </source>
</evidence>
<comment type="caution">
    <text evidence="14">The sequence shown here is derived from an EMBL/GenBank/DDBJ whole genome shotgun (WGS) entry which is preliminary data.</text>
</comment>
<evidence type="ECO:0000313" key="15">
    <source>
        <dbReference type="Proteomes" id="UP000289411"/>
    </source>
</evidence>
<dbReference type="SUPFAM" id="SSF47384">
    <property type="entry name" value="Homodimeric domain of signal transducing histidine kinase"/>
    <property type="match status" value="1"/>
</dbReference>
<dbReference type="GO" id="GO:0000155">
    <property type="term" value="F:phosphorelay sensor kinase activity"/>
    <property type="evidence" value="ECO:0007669"/>
    <property type="project" value="InterPro"/>
</dbReference>
<feature type="domain" description="Histidine kinase" evidence="12">
    <location>
        <begin position="254"/>
        <end position="465"/>
    </location>
</feature>
<dbReference type="EMBL" id="QYBC01000006">
    <property type="protein sequence ID" value="RYB05785.1"/>
    <property type="molecule type" value="Genomic_DNA"/>
</dbReference>
<dbReference type="InterPro" id="IPR003660">
    <property type="entry name" value="HAMP_dom"/>
</dbReference>
<dbReference type="OrthoDB" id="9809567at2"/>
<evidence type="ECO:0000256" key="5">
    <source>
        <dbReference type="ARBA" id="ARBA00022679"/>
    </source>
</evidence>
<comment type="catalytic activity">
    <reaction evidence="1">
        <text>ATP + protein L-histidine = ADP + protein N-phospho-L-histidine.</text>
        <dbReference type="EC" id="2.7.13.3"/>
    </reaction>
</comment>
<gene>
    <name evidence="14" type="ORF">D3272_08225</name>
</gene>
<dbReference type="Gene3D" id="3.30.565.10">
    <property type="entry name" value="Histidine kinase-like ATPase, C-terminal domain"/>
    <property type="match status" value="1"/>
</dbReference>
<reference evidence="14 15" key="2">
    <citation type="submission" date="2019-02" db="EMBL/GenBank/DDBJ databases">
        <title>'Lichenibacterium ramalinii' gen. nov. sp. nov., 'Lichenibacterium minor' gen. nov. sp. nov.</title>
        <authorList>
            <person name="Pankratov T."/>
        </authorList>
    </citation>
    <scope>NUCLEOTIDE SEQUENCE [LARGE SCALE GENOMIC DNA]</scope>
    <source>
        <strain evidence="14 15">RmlP001</strain>
    </source>
</reference>
<dbReference type="AlphaFoldDB" id="A0A4Q2RDJ8"/>
<evidence type="ECO:0000256" key="8">
    <source>
        <dbReference type="ARBA" id="ARBA00022989"/>
    </source>
</evidence>
<organism evidence="14 15">
    <name type="scientific">Lichenibacterium ramalinae</name>
    <dbReference type="NCBI Taxonomy" id="2316527"/>
    <lineage>
        <taxon>Bacteria</taxon>
        <taxon>Pseudomonadati</taxon>
        <taxon>Pseudomonadota</taxon>
        <taxon>Alphaproteobacteria</taxon>
        <taxon>Hyphomicrobiales</taxon>
        <taxon>Lichenihabitantaceae</taxon>
        <taxon>Lichenibacterium</taxon>
    </lineage>
</organism>
<evidence type="ECO:0000256" key="3">
    <source>
        <dbReference type="ARBA" id="ARBA00012438"/>
    </source>
</evidence>
<keyword evidence="7 14" id="KW-0418">Kinase</keyword>
<dbReference type="InterPro" id="IPR005467">
    <property type="entry name" value="His_kinase_dom"/>
</dbReference>
<evidence type="ECO:0000256" key="6">
    <source>
        <dbReference type="ARBA" id="ARBA00022692"/>
    </source>
</evidence>
<dbReference type="Proteomes" id="UP000289411">
    <property type="component" value="Unassembled WGS sequence"/>
</dbReference>
<dbReference type="SMART" id="SM00387">
    <property type="entry name" value="HATPase_c"/>
    <property type="match status" value="1"/>
</dbReference>
<evidence type="ECO:0000256" key="11">
    <source>
        <dbReference type="SAM" id="Phobius"/>
    </source>
</evidence>
<evidence type="ECO:0000256" key="7">
    <source>
        <dbReference type="ARBA" id="ARBA00022777"/>
    </source>
</evidence>
<dbReference type="InterPro" id="IPR050428">
    <property type="entry name" value="TCS_sensor_his_kinase"/>
</dbReference>
<dbReference type="EC" id="2.7.13.3" evidence="3"/>
<evidence type="ECO:0000256" key="1">
    <source>
        <dbReference type="ARBA" id="ARBA00000085"/>
    </source>
</evidence>
<sequence>MAWLGTRSIATRLFLSAAFWSVLILLVAGISLATINRRSAESDFDERLSVYMRALAANFADPGDDARSNLGQLGEVMFELPLSGWYWQITPLDGDPNDIRASRSLFAERLPKLADAGVEAGVGGTRKGYAVGPDDRRLRIVERVIDTGDKHHYLVQVAASPDEVEADIRSFNVALGLTLAILAVALILSTMLQVRFGLRPLRRLGAGVAAIRQGDAERIEGQFPRDIAPLANELNLLIAANREIVDRARTHVGNLAHALKTPLSVIVNEASAQAAGEPDALTAKVRDQVQIMRDQVTYYLDRARAAARSTVIGNVTEVKPVIEGLVRTFGKIYRDRDIVFEARLPDGLRFRGEKQDLEDLVGNLVDNAGKWAQGRVTVTVDSTNDPGELGPSALLILVDDDGAGLDAEARGLVARRGRRLDESKPGSGLGLSIVTDLAGTYGGSFSLDQSPLGGLRAVLRLPGSRTDLRPNPV</sequence>
<protein>
    <recommendedName>
        <fullName evidence="3">histidine kinase</fullName>
        <ecNumber evidence="3">2.7.13.3</ecNumber>
    </recommendedName>
</protein>
<feature type="transmembrane region" description="Helical" evidence="11">
    <location>
        <begin position="173"/>
        <end position="194"/>
    </location>
</feature>
<dbReference type="GO" id="GO:0005886">
    <property type="term" value="C:plasma membrane"/>
    <property type="evidence" value="ECO:0007669"/>
    <property type="project" value="TreeGrafter"/>
</dbReference>
<keyword evidence="6 11" id="KW-0812">Transmembrane</keyword>
<name>A0A4Q2RDJ8_9HYPH</name>
<proteinExistence type="predicted"/>
<keyword evidence="8 11" id="KW-1133">Transmembrane helix</keyword>
<keyword evidence="4" id="KW-0597">Phosphoprotein</keyword>
<keyword evidence="10 11" id="KW-0472">Membrane</keyword>
<evidence type="ECO:0000256" key="9">
    <source>
        <dbReference type="ARBA" id="ARBA00023012"/>
    </source>
</evidence>
<dbReference type="PROSITE" id="PS50885">
    <property type="entry name" value="HAMP"/>
    <property type="match status" value="1"/>
</dbReference>
<dbReference type="InterPro" id="IPR004358">
    <property type="entry name" value="Sig_transdc_His_kin-like_C"/>
</dbReference>
<keyword evidence="5" id="KW-0808">Transferase</keyword>
<dbReference type="InterPro" id="IPR036097">
    <property type="entry name" value="HisK_dim/P_sf"/>
</dbReference>
<evidence type="ECO:0000256" key="10">
    <source>
        <dbReference type="ARBA" id="ARBA00023136"/>
    </source>
</evidence>
<reference evidence="14 15" key="1">
    <citation type="submission" date="2018-09" db="EMBL/GenBank/DDBJ databases">
        <authorList>
            <person name="Grouzdev D.S."/>
            <person name="Krutkina M.S."/>
        </authorList>
    </citation>
    <scope>NUCLEOTIDE SEQUENCE [LARGE SCALE GENOMIC DNA]</scope>
    <source>
        <strain evidence="14 15">RmlP001</strain>
    </source>
</reference>
<feature type="domain" description="HAMP" evidence="13">
    <location>
        <begin position="195"/>
        <end position="246"/>
    </location>
</feature>
<evidence type="ECO:0000259" key="12">
    <source>
        <dbReference type="PROSITE" id="PS50109"/>
    </source>
</evidence>
<dbReference type="PRINTS" id="PR00344">
    <property type="entry name" value="BCTRLSENSOR"/>
</dbReference>
<dbReference type="Pfam" id="PF02518">
    <property type="entry name" value="HATPase_c"/>
    <property type="match status" value="1"/>
</dbReference>
<accession>A0A4Q2RDJ8</accession>
<dbReference type="PROSITE" id="PS50109">
    <property type="entry name" value="HIS_KIN"/>
    <property type="match status" value="1"/>
</dbReference>
<comment type="subcellular location">
    <subcellularLocation>
        <location evidence="2">Membrane</location>
    </subcellularLocation>
</comment>
<evidence type="ECO:0000313" key="14">
    <source>
        <dbReference type="EMBL" id="RYB05785.1"/>
    </source>
</evidence>
<dbReference type="InterPro" id="IPR003594">
    <property type="entry name" value="HATPase_dom"/>
</dbReference>
<dbReference type="Gene3D" id="1.10.287.130">
    <property type="match status" value="1"/>
</dbReference>
<evidence type="ECO:0000256" key="2">
    <source>
        <dbReference type="ARBA" id="ARBA00004370"/>
    </source>
</evidence>
<dbReference type="PANTHER" id="PTHR45436:SF5">
    <property type="entry name" value="SENSOR HISTIDINE KINASE TRCS"/>
    <property type="match status" value="1"/>
</dbReference>
<evidence type="ECO:0000256" key="4">
    <source>
        <dbReference type="ARBA" id="ARBA00022553"/>
    </source>
</evidence>
<keyword evidence="15" id="KW-1185">Reference proteome</keyword>
<dbReference type="SUPFAM" id="SSF55874">
    <property type="entry name" value="ATPase domain of HSP90 chaperone/DNA topoisomerase II/histidine kinase"/>
    <property type="match status" value="1"/>
</dbReference>
<dbReference type="InterPro" id="IPR036890">
    <property type="entry name" value="HATPase_C_sf"/>
</dbReference>
<dbReference type="PANTHER" id="PTHR45436">
    <property type="entry name" value="SENSOR HISTIDINE KINASE YKOH"/>
    <property type="match status" value="1"/>
</dbReference>
<keyword evidence="9" id="KW-0902">Two-component regulatory system</keyword>